<evidence type="ECO:0000313" key="3">
    <source>
        <dbReference type="EMBL" id="QPP06926.1"/>
    </source>
</evidence>
<keyword evidence="4" id="KW-1185">Reference proteome</keyword>
<evidence type="ECO:0000313" key="4">
    <source>
        <dbReference type="Proteomes" id="UP000595046"/>
    </source>
</evidence>
<dbReference type="KEGG" id="sbat:G4Z16_11625"/>
<sequence length="158" mass="15475">MSSSVRRGFVVAAAAAGLLAGAAGSASANEAPAGAAVVGGTDAVTEITHGAQHTLEKTGRIAQHEEETGDAARRSSGKAIRDVTQKAGAAVSEKPAAPSNKDLGTVSRIPAQAAPSSAPGLPEDLVIEVPELIPGVPSIGIIPASIPALPVTPTIPAL</sequence>
<evidence type="ECO:0000256" key="1">
    <source>
        <dbReference type="SAM" id="MobiDB-lite"/>
    </source>
</evidence>
<dbReference type="Proteomes" id="UP000595046">
    <property type="component" value="Chromosome"/>
</dbReference>
<protein>
    <recommendedName>
        <fullName evidence="5">Secreted protein</fullName>
    </recommendedName>
</protein>
<gene>
    <name evidence="3" type="ORF">G4Z16_11625</name>
</gene>
<proteinExistence type="predicted"/>
<organism evidence="3 4">
    <name type="scientific">Streptomyces bathyalis</name>
    <dbReference type="NCBI Taxonomy" id="2710756"/>
    <lineage>
        <taxon>Bacteria</taxon>
        <taxon>Bacillati</taxon>
        <taxon>Actinomycetota</taxon>
        <taxon>Actinomycetes</taxon>
        <taxon>Kitasatosporales</taxon>
        <taxon>Streptomycetaceae</taxon>
        <taxon>Streptomyces</taxon>
    </lineage>
</organism>
<evidence type="ECO:0000256" key="2">
    <source>
        <dbReference type="SAM" id="SignalP"/>
    </source>
</evidence>
<feature type="region of interest" description="Disordered" evidence="1">
    <location>
        <begin position="52"/>
        <end position="105"/>
    </location>
</feature>
<name>A0A7T1WRY0_9ACTN</name>
<dbReference type="InterPro" id="IPR006311">
    <property type="entry name" value="TAT_signal"/>
</dbReference>
<reference evidence="4" key="1">
    <citation type="submission" date="2020-02" db="EMBL/GenBank/DDBJ databases">
        <title>Streptomyces sp. ASO4wet.</title>
        <authorList>
            <person name="Risdian C."/>
            <person name="Landwehr W."/>
            <person name="Schupp P."/>
            <person name="Wink J."/>
        </authorList>
    </citation>
    <scope>NUCLEOTIDE SEQUENCE [LARGE SCALE GENOMIC DNA]</scope>
    <source>
        <strain evidence="4">ASO4wet</strain>
    </source>
</reference>
<dbReference type="AlphaFoldDB" id="A0A7T1WRY0"/>
<dbReference type="EMBL" id="CP048882">
    <property type="protein sequence ID" value="QPP06926.1"/>
    <property type="molecule type" value="Genomic_DNA"/>
</dbReference>
<evidence type="ECO:0008006" key="5">
    <source>
        <dbReference type="Google" id="ProtNLM"/>
    </source>
</evidence>
<keyword evidence="2" id="KW-0732">Signal</keyword>
<dbReference type="RefSeq" id="WP_197350746.1">
    <property type="nucleotide sequence ID" value="NZ_CP048882.1"/>
</dbReference>
<accession>A0A7T1WRY0</accession>
<feature type="compositionally biased region" description="Basic and acidic residues" evidence="1">
    <location>
        <begin position="54"/>
        <end position="84"/>
    </location>
</feature>
<feature type="signal peptide" evidence="2">
    <location>
        <begin position="1"/>
        <end position="28"/>
    </location>
</feature>
<dbReference type="PROSITE" id="PS51318">
    <property type="entry name" value="TAT"/>
    <property type="match status" value="1"/>
</dbReference>
<feature type="chain" id="PRO_5032363194" description="Secreted protein" evidence="2">
    <location>
        <begin position="29"/>
        <end position="158"/>
    </location>
</feature>